<protein>
    <submittedName>
        <fullName evidence="2">Uncharacterized protein</fullName>
    </submittedName>
</protein>
<evidence type="ECO:0000313" key="3">
    <source>
        <dbReference type="Proteomes" id="UP001379945"/>
    </source>
</evidence>
<keyword evidence="3" id="KW-1185">Reference proteome</keyword>
<feature type="transmembrane region" description="Helical" evidence="1">
    <location>
        <begin position="45"/>
        <end position="64"/>
    </location>
</feature>
<feature type="transmembrane region" description="Helical" evidence="1">
    <location>
        <begin position="76"/>
        <end position="94"/>
    </location>
</feature>
<comment type="caution">
    <text evidence="2">The sequence shown here is derived from an EMBL/GenBank/DDBJ whole genome shotgun (WGS) entry which is preliminary data.</text>
</comment>
<accession>A0ABU9C7U9</accession>
<organism evidence="2 3">
    <name type="scientific">Ideonella margarita</name>
    <dbReference type="NCBI Taxonomy" id="2984191"/>
    <lineage>
        <taxon>Bacteria</taxon>
        <taxon>Pseudomonadati</taxon>
        <taxon>Pseudomonadota</taxon>
        <taxon>Betaproteobacteria</taxon>
        <taxon>Burkholderiales</taxon>
        <taxon>Sphaerotilaceae</taxon>
        <taxon>Ideonella</taxon>
    </lineage>
</organism>
<keyword evidence="1" id="KW-0812">Transmembrane</keyword>
<proteinExistence type="predicted"/>
<name>A0ABU9C7U9_9BURK</name>
<evidence type="ECO:0000256" key="1">
    <source>
        <dbReference type="SAM" id="Phobius"/>
    </source>
</evidence>
<sequence length="122" mass="12967">MKHLNYLGSAVLLALTVFLAVILLLPALGVAINWTPKTTPHRLLANPFIGWCLVVALVGGLALIRAGTLFQQCVSALVLVGLIFGLALATGLFWDAWLSPMLVLAALPVQRAATDVLKSLVR</sequence>
<gene>
    <name evidence="2" type="ORF">AACH00_16205</name>
</gene>
<dbReference type="EMBL" id="JBBUTI010000012">
    <property type="protein sequence ID" value="MEK8047903.1"/>
    <property type="molecule type" value="Genomic_DNA"/>
</dbReference>
<dbReference type="RefSeq" id="WP_341400213.1">
    <property type="nucleotide sequence ID" value="NZ_JBBUTI010000012.1"/>
</dbReference>
<keyword evidence="1" id="KW-1133">Transmembrane helix</keyword>
<keyword evidence="1" id="KW-0472">Membrane</keyword>
<dbReference type="Proteomes" id="UP001379945">
    <property type="component" value="Unassembled WGS sequence"/>
</dbReference>
<evidence type="ECO:0000313" key="2">
    <source>
        <dbReference type="EMBL" id="MEK8047903.1"/>
    </source>
</evidence>
<reference evidence="2 3" key="1">
    <citation type="submission" date="2024-04" db="EMBL/GenBank/DDBJ databases">
        <title>Novel species of the genus Ideonella isolated from streams.</title>
        <authorList>
            <person name="Lu H."/>
        </authorList>
    </citation>
    <scope>NUCLEOTIDE SEQUENCE [LARGE SCALE GENOMIC DNA]</scope>
    <source>
        <strain evidence="2 3">LYT19W</strain>
    </source>
</reference>